<dbReference type="InterPro" id="IPR035923">
    <property type="entry name" value="TT1751-like_sf"/>
</dbReference>
<gene>
    <name evidence="2" type="ORF">DealDRAFT_0167</name>
</gene>
<sequence length="182" mass="20251">MRKDLKVFGVSALLLVFLLGFFLQAPAAFGYPAEWRGNADPFGVTEQEQQEPMQMVLENESKYDFTETVERFKQNVEDAGWSVVGVYDYKEILAEKGYDILDIEIIALCSGEYSAQILQGDHERMVSPLMPCTIAIYEKSNGNTYIARLNSGVMAAPFGGVVAEVMEAVAEETEAMVQDLIK</sequence>
<comment type="caution">
    <text evidence="2">The sequence shown here is derived from an EMBL/GenBank/DDBJ whole genome shotgun (WGS) entry which is preliminary data.</text>
</comment>
<reference evidence="2 3" key="1">
    <citation type="submission" date="2009-02" db="EMBL/GenBank/DDBJ databases">
        <title>Sequencing of the draft genome and assembly of Dethiobacter alkaliphilus AHT 1.</title>
        <authorList>
            <consortium name="US DOE Joint Genome Institute (JGI-PGF)"/>
            <person name="Lucas S."/>
            <person name="Copeland A."/>
            <person name="Lapidus A."/>
            <person name="Glavina del Rio T."/>
            <person name="Dalin E."/>
            <person name="Tice H."/>
            <person name="Bruce D."/>
            <person name="Goodwin L."/>
            <person name="Pitluck S."/>
            <person name="Larimer F."/>
            <person name="Land M.L."/>
            <person name="Hauser L."/>
            <person name="Muyzer G."/>
        </authorList>
    </citation>
    <scope>NUCLEOTIDE SEQUENCE [LARGE SCALE GENOMIC DNA]</scope>
    <source>
        <strain evidence="2 3">AHT 1</strain>
    </source>
</reference>
<keyword evidence="3" id="KW-1185">Reference proteome</keyword>
<evidence type="ECO:0000259" key="1">
    <source>
        <dbReference type="Pfam" id="PF03625"/>
    </source>
</evidence>
<dbReference type="PANTHER" id="PTHR38342:SF1">
    <property type="entry name" value="SLR5037 PROTEIN"/>
    <property type="match status" value="1"/>
</dbReference>
<dbReference type="Pfam" id="PF03625">
    <property type="entry name" value="DUF302"/>
    <property type="match status" value="1"/>
</dbReference>
<protein>
    <recommendedName>
        <fullName evidence="1">DUF302 domain-containing protein</fullName>
    </recommendedName>
</protein>
<dbReference type="Gene3D" id="3.30.310.70">
    <property type="entry name" value="TT1751-like domain"/>
    <property type="match status" value="1"/>
</dbReference>
<accession>C0GCF8</accession>
<evidence type="ECO:0000313" key="2">
    <source>
        <dbReference type="EMBL" id="EEG78893.1"/>
    </source>
</evidence>
<organism evidence="2 3">
    <name type="scientific">Dethiobacter alkaliphilus AHT 1</name>
    <dbReference type="NCBI Taxonomy" id="555088"/>
    <lineage>
        <taxon>Bacteria</taxon>
        <taxon>Bacillati</taxon>
        <taxon>Bacillota</taxon>
        <taxon>Dethiobacteria</taxon>
        <taxon>Dethiobacterales</taxon>
        <taxon>Dethiobacteraceae</taxon>
        <taxon>Dethiobacter</taxon>
    </lineage>
</organism>
<name>C0GCF8_DETAL</name>
<dbReference type="RefSeq" id="WP_008513933.1">
    <property type="nucleotide sequence ID" value="NZ_ACJM01000001.1"/>
</dbReference>
<dbReference type="eggNOG" id="COG3439">
    <property type="taxonomic scope" value="Bacteria"/>
</dbReference>
<evidence type="ECO:0000313" key="3">
    <source>
        <dbReference type="Proteomes" id="UP000006443"/>
    </source>
</evidence>
<feature type="domain" description="DUF302" evidence="1">
    <location>
        <begin position="88"/>
        <end position="148"/>
    </location>
</feature>
<dbReference type="PANTHER" id="PTHR38342">
    <property type="entry name" value="SLR5037 PROTEIN"/>
    <property type="match status" value="1"/>
</dbReference>
<proteinExistence type="predicted"/>
<dbReference type="CDD" id="cd14797">
    <property type="entry name" value="DUF302"/>
    <property type="match status" value="1"/>
</dbReference>
<dbReference type="InterPro" id="IPR005180">
    <property type="entry name" value="DUF302"/>
</dbReference>
<dbReference type="Proteomes" id="UP000006443">
    <property type="component" value="Unassembled WGS sequence"/>
</dbReference>
<dbReference type="EMBL" id="ACJM01000001">
    <property type="protein sequence ID" value="EEG78893.1"/>
    <property type="molecule type" value="Genomic_DNA"/>
</dbReference>
<dbReference type="SUPFAM" id="SSF103247">
    <property type="entry name" value="TT1751-like"/>
    <property type="match status" value="1"/>
</dbReference>
<dbReference type="AlphaFoldDB" id="C0GCF8"/>